<protein>
    <recommendedName>
        <fullName evidence="9">Protein kinase C</fullName>
    </recommendedName>
</protein>
<dbReference type="EMBL" id="OC918446">
    <property type="protein sequence ID" value="CAD7649418.1"/>
    <property type="molecule type" value="Genomic_DNA"/>
</dbReference>
<dbReference type="Pfam" id="PF00168">
    <property type="entry name" value="C2"/>
    <property type="match status" value="1"/>
</dbReference>
<dbReference type="SUPFAM" id="SSF57889">
    <property type="entry name" value="Cysteine-rich domain"/>
    <property type="match status" value="2"/>
</dbReference>
<dbReference type="OrthoDB" id="63267at2759"/>
<comment type="catalytic activity">
    <reaction evidence="3">
        <text>L-threonyl-[protein] + ATP = O-phospho-L-threonyl-[protein] + ADP + H(+)</text>
        <dbReference type="Rhea" id="RHEA:46608"/>
        <dbReference type="Rhea" id="RHEA-COMP:11060"/>
        <dbReference type="Rhea" id="RHEA-COMP:11605"/>
        <dbReference type="ChEBI" id="CHEBI:15378"/>
        <dbReference type="ChEBI" id="CHEBI:30013"/>
        <dbReference type="ChEBI" id="CHEBI:30616"/>
        <dbReference type="ChEBI" id="CHEBI:61977"/>
        <dbReference type="ChEBI" id="CHEBI:456216"/>
        <dbReference type="EC" id="2.7.11.13"/>
    </reaction>
</comment>
<accession>A0A7R9LXZ8</accession>
<feature type="domain" description="Phorbol-ester/DAG-type" evidence="6">
    <location>
        <begin position="99"/>
        <end position="149"/>
    </location>
</feature>
<gene>
    <name evidence="7" type="ORF">ONB1V03_LOCUS7286</name>
</gene>
<dbReference type="GO" id="GO:0016020">
    <property type="term" value="C:membrane"/>
    <property type="evidence" value="ECO:0007669"/>
    <property type="project" value="UniProtKB-SubCell"/>
</dbReference>
<dbReference type="AlphaFoldDB" id="A0A7R9LXZ8"/>
<dbReference type="InterPro" id="IPR020454">
    <property type="entry name" value="DAG/PE-bd"/>
</dbReference>
<dbReference type="PRINTS" id="PR00008">
    <property type="entry name" value="DAGPEDOMAIN"/>
</dbReference>
<dbReference type="FunFam" id="3.30.60.20:FF:000006">
    <property type="entry name" value="Protein kinase C"/>
    <property type="match status" value="1"/>
</dbReference>
<dbReference type="GO" id="GO:0005829">
    <property type="term" value="C:cytosol"/>
    <property type="evidence" value="ECO:0007669"/>
    <property type="project" value="TreeGrafter"/>
</dbReference>
<sequence length="247" mass="28591">MSDKSSEDREDEFFNKLIGGRKGALKKRNVFVVQEHKFIARFLKQPTFCSHCRDFIWGVGKQGFQCQICSLVVHKRCHEFVAFRCPGADKVNDTDPRTIHQFSVHTYTSPTFCDHCGSLLYGIFHQGLQCKACNMNIHKKCKENVPNLCGCDAVEKRGRIELKIYSQYSEHNKVRLICEVKGAKNLCKMDPNGLSDPYCKVKLFPDNKESSYKRKTKTIKACLNPQWNETLIFDLKNEDKDRRLLIE</sequence>
<dbReference type="Pfam" id="PF00130">
    <property type="entry name" value="C1_1"/>
    <property type="match status" value="2"/>
</dbReference>
<dbReference type="Gene3D" id="3.30.60.20">
    <property type="match status" value="2"/>
</dbReference>
<keyword evidence="1" id="KW-0479">Metal-binding</keyword>
<evidence type="ECO:0000256" key="2">
    <source>
        <dbReference type="ARBA" id="ARBA00022833"/>
    </source>
</evidence>
<dbReference type="InterPro" id="IPR035892">
    <property type="entry name" value="C2_domain_sf"/>
</dbReference>
<dbReference type="PRINTS" id="PR00360">
    <property type="entry name" value="C2DOMAIN"/>
</dbReference>
<dbReference type="FunFam" id="3.30.60.20:FF:000052">
    <property type="entry name" value="Protein kinase C"/>
    <property type="match status" value="1"/>
</dbReference>
<evidence type="ECO:0000259" key="6">
    <source>
        <dbReference type="PROSITE" id="PS50081"/>
    </source>
</evidence>
<comment type="catalytic activity">
    <reaction evidence="4">
        <text>L-seryl-[protein] + ATP = O-phospho-L-seryl-[protein] + ADP + H(+)</text>
        <dbReference type="Rhea" id="RHEA:17989"/>
        <dbReference type="Rhea" id="RHEA-COMP:9863"/>
        <dbReference type="Rhea" id="RHEA-COMP:11604"/>
        <dbReference type="ChEBI" id="CHEBI:15378"/>
        <dbReference type="ChEBI" id="CHEBI:29999"/>
        <dbReference type="ChEBI" id="CHEBI:30616"/>
        <dbReference type="ChEBI" id="CHEBI:83421"/>
        <dbReference type="ChEBI" id="CHEBI:456216"/>
        <dbReference type="EC" id="2.7.11.13"/>
    </reaction>
</comment>
<feature type="non-terminal residue" evidence="7">
    <location>
        <position position="247"/>
    </location>
</feature>
<dbReference type="PROSITE" id="PS50004">
    <property type="entry name" value="C2"/>
    <property type="match status" value="1"/>
</dbReference>
<evidence type="ECO:0008006" key="9">
    <source>
        <dbReference type="Google" id="ProtNLM"/>
    </source>
</evidence>
<evidence type="ECO:0000256" key="3">
    <source>
        <dbReference type="ARBA" id="ARBA00047272"/>
    </source>
</evidence>
<keyword evidence="2" id="KW-0862">Zinc</keyword>
<dbReference type="PANTHER" id="PTHR22968:SF14">
    <property type="entry name" value="PROTEIN KINASE C"/>
    <property type="match status" value="1"/>
</dbReference>
<dbReference type="GO" id="GO:0035556">
    <property type="term" value="P:intracellular signal transduction"/>
    <property type="evidence" value="ECO:0007669"/>
    <property type="project" value="TreeGrafter"/>
</dbReference>
<dbReference type="PROSITE" id="PS50081">
    <property type="entry name" value="ZF_DAG_PE_2"/>
    <property type="match status" value="2"/>
</dbReference>
<keyword evidence="8" id="KW-1185">Reference proteome</keyword>
<feature type="domain" description="C2" evidence="5">
    <location>
        <begin position="156"/>
        <end position="247"/>
    </location>
</feature>
<dbReference type="CDD" id="cd20833">
    <property type="entry name" value="C1_cPKC_rpt1"/>
    <property type="match status" value="1"/>
</dbReference>
<evidence type="ECO:0000313" key="8">
    <source>
        <dbReference type="Proteomes" id="UP000728032"/>
    </source>
</evidence>
<feature type="domain" description="Phorbol-ester/DAG-type" evidence="6">
    <location>
        <begin position="35"/>
        <end position="85"/>
    </location>
</feature>
<dbReference type="SUPFAM" id="SSF49562">
    <property type="entry name" value="C2 domain (Calcium/lipid-binding domain, CaLB)"/>
    <property type="match status" value="1"/>
</dbReference>
<dbReference type="Gene3D" id="2.60.40.150">
    <property type="entry name" value="C2 domain"/>
    <property type="match status" value="1"/>
</dbReference>
<evidence type="ECO:0000256" key="4">
    <source>
        <dbReference type="ARBA" id="ARBA00047470"/>
    </source>
</evidence>
<evidence type="ECO:0000313" key="7">
    <source>
        <dbReference type="EMBL" id="CAD7649418.1"/>
    </source>
</evidence>
<dbReference type="GO" id="GO:0007200">
    <property type="term" value="P:phospholipase C-activating G protein-coupled receptor signaling pathway"/>
    <property type="evidence" value="ECO:0007669"/>
    <property type="project" value="TreeGrafter"/>
</dbReference>
<dbReference type="InterPro" id="IPR002219">
    <property type="entry name" value="PKC_DAG/PE"/>
</dbReference>
<evidence type="ECO:0000259" key="5">
    <source>
        <dbReference type="PROSITE" id="PS50004"/>
    </source>
</evidence>
<dbReference type="GO" id="GO:0008270">
    <property type="term" value="F:zinc ion binding"/>
    <property type="evidence" value="ECO:0007669"/>
    <property type="project" value="UniProtKB-KW"/>
</dbReference>
<dbReference type="SMART" id="SM00239">
    <property type="entry name" value="C2"/>
    <property type="match status" value="1"/>
</dbReference>
<dbReference type="SMART" id="SM00109">
    <property type="entry name" value="C1"/>
    <property type="match status" value="2"/>
</dbReference>
<dbReference type="Proteomes" id="UP000728032">
    <property type="component" value="Unassembled WGS sequence"/>
</dbReference>
<proteinExistence type="predicted"/>
<dbReference type="InterPro" id="IPR046349">
    <property type="entry name" value="C1-like_sf"/>
</dbReference>
<name>A0A7R9LXZ8_9ACAR</name>
<dbReference type="GO" id="GO:0004697">
    <property type="term" value="F:diacylglycerol-dependent serine/threonine kinase activity"/>
    <property type="evidence" value="ECO:0007669"/>
    <property type="project" value="UniProtKB-EC"/>
</dbReference>
<evidence type="ECO:0000256" key="1">
    <source>
        <dbReference type="ARBA" id="ARBA00022723"/>
    </source>
</evidence>
<organism evidence="7">
    <name type="scientific">Oppiella nova</name>
    <dbReference type="NCBI Taxonomy" id="334625"/>
    <lineage>
        <taxon>Eukaryota</taxon>
        <taxon>Metazoa</taxon>
        <taxon>Ecdysozoa</taxon>
        <taxon>Arthropoda</taxon>
        <taxon>Chelicerata</taxon>
        <taxon>Arachnida</taxon>
        <taxon>Acari</taxon>
        <taxon>Acariformes</taxon>
        <taxon>Sarcoptiformes</taxon>
        <taxon>Oribatida</taxon>
        <taxon>Brachypylina</taxon>
        <taxon>Oppioidea</taxon>
        <taxon>Oppiidae</taxon>
        <taxon>Oppiella</taxon>
    </lineage>
</organism>
<dbReference type="EMBL" id="CAJPVJ010003621">
    <property type="protein sequence ID" value="CAG2167789.1"/>
    <property type="molecule type" value="Genomic_DNA"/>
</dbReference>
<dbReference type="PANTHER" id="PTHR22968">
    <property type="entry name" value="PROTEIN KINASE C, MU"/>
    <property type="match status" value="1"/>
</dbReference>
<reference evidence="7" key="1">
    <citation type="submission" date="2020-11" db="EMBL/GenBank/DDBJ databases">
        <authorList>
            <person name="Tran Van P."/>
        </authorList>
    </citation>
    <scope>NUCLEOTIDE SEQUENCE</scope>
</reference>
<dbReference type="InterPro" id="IPR000008">
    <property type="entry name" value="C2_dom"/>
</dbReference>
<dbReference type="CDD" id="cd20836">
    <property type="entry name" value="C1_cPKC_rpt2"/>
    <property type="match status" value="1"/>
</dbReference>